<reference evidence="1" key="1">
    <citation type="journal article" date="2023" name="G3 (Bethesda)">
        <title>Whole genome assemblies of Zophobas morio and Tenebrio molitor.</title>
        <authorList>
            <person name="Kaur S."/>
            <person name="Stinson S.A."/>
            <person name="diCenzo G.C."/>
        </authorList>
    </citation>
    <scope>NUCLEOTIDE SEQUENCE</scope>
    <source>
        <strain evidence="1">QUZm001</strain>
    </source>
</reference>
<dbReference type="Proteomes" id="UP001168821">
    <property type="component" value="Unassembled WGS sequence"/>
</dbReference>
<dbReference type="AlphaFoldDB" id="A0AA38I4U4"/>
<name>A0AA38I4U4_9CUCU</name>
<keyword evidence="2" id="KW-1185">Reference proteome</keyword>
<evidence type="ECO:0000313" key="2">
    <source>
        <dbReference type="Proteomes" id="UP001168821"/>
    </source>
</evidence>
<comment type="caution">
    <text evidence="1">The sequence shown here is derived from an EMBL/GenBank/DDBJ whole genome shotgun (WGS) entry which is preliminary data.</text>
</comment>
<protein>
    <submittedName>
        <fullName evidence="1">Uncharacterized protein</fullName>
    </submittedName>
</protein>
<sequence>MENILLELAVENSFMKGRIKELESTVRKTYAGVVGGARSGQDSKEVPRRKESCSVMVNSKDSEEDGEKIREKFNKMDVDVKVENVRRNRSGGLITETRSKEEIEMIKQVVKTNPNWSTEDVRRRGLRIILFDVPVYLWKWGIRFNFRRFSRSISKFSDFPHLISQCLDFIAEDFHARFQNIPMFDLRIPTLIH</sequence>
<proteinExistence type="predicted"/>
<accession>A0AA38I4U4</accession>
<dbReference type="EMBL" id="JALNTZ010000005">
    <property type="protein sequence ID" value="KAJ3651163.1"/>
    <property type="molecule type" value="Genomic_DNA"/>
</dbReference>
<evidence type="ECO:0000313" key="1">
    <source>
        <dbReference type="EMBL" id="KAJ3651163.1"/>
    </source>
</evidence>
<organism evidence="1 2">
    <name type="scientific">Zophobas morio</name>
    <dbReference type="NCBI Taxonomy" id="2755281"/>
    <lineage>
        <taxon>Eukaryota</taxon>
        <taxon>Metazoa</taxon>
        <taxon>Ecdysozoa</taxon>
        <taxon>Arthropoda</taxon>
        <taxon>Hexapoda</taxon>
        <taxon>Insecta</taxon>
        <taxon>Pterygota</taxon>
        <taxon>Neoptera</taxon>
        <taxon>Endopterygota</taxon>
        <taxon>Coleoptera</taxon>
        <taxon>Polyphaga</taxon>
        <taxon>Cucujiformia</taxon>
        <taxon>Tenebrionidae</taxon>
        <taxon>Zophobas</taxon>
    </lineage>
</organism>
<gene>
    <name evidence="1" type="ORF">Zmor_017219</name>
</gene>